<dbReference type="EC" id="2.7.1.137" evidence="1"/>
<organism evidence="1 2">
    <name type="scientific">Spiromyces aspiralis</name>
    <dbReference type="NCBI Taxonomy" id="68401"/>
    <lineage>
        <taxon>Eukaryota</taxon>
        <taxon>Fungi</taxon>
        <taxon>Fungi incertae sedis</taxon>
        <taxon>Zoopagomycota</taxon>
        <taxon>Kickxellomycotina</taxon>
        <taxon>Kickxellomycetes</taxon>
        <taxon>Kickxellales</taxon>
        <taxon>Kickxellaceae</taxon>
        <taxon>Spiromyces</taxon>
    </lineage>
</organism>
<feature type="non-terminal residue" evidence="1">
    <location>
        <position position="207"/>
    </location>
</feature>
<reference evidence="1" key="1">
    <citation type="submission" date="2022-06" db="EMBL/GenBank/DDBJ databases">
        <title>Phylogenomic reconstructions and comparative analyses of Kickxellomycotina fungi.</title>
        <authorList>
            <person name="Reynolds N.K."/>
            <person name="Stajich J.E."/>
            <person name="Barry K."/>
            <person name="Grigoriev I.V."/>
            <person name="Crous P."/>
            <person name="Smith M.E."/>
        </authorList>
    </citation>
    <scope>NUCLEOTIDE SEQUENCE</scope>
    <source>
        <strain evidence="1">RSA 2271</strain>
    </source>
</reference>
<comment type="caution">
    <text evidence="1">The sequence shown here is derived from an EMBL/GenBank/DDBJ whole genome shotgun (WGS) entry which is preliminary data.</text>
</comment>
<proteinExistence type="predicted"/>
<accession>A0ACC1HN31</accession>
<keyword evidence="1" id="KW-0808">Transferase</keyword>
<dbReference type="Proteomes" id="UP001145114">
    <property type="component" value="Unassembled WGS sequence"/>
</dbReference>
<gene>
    <name evidence="1" type="primary">VPS34_4</name>
    <name evidence="1" type="ORF">EV182_007703</name>
</gene>
<dbReference type="EMBL" id="JAMZIH010003669">
    <property type="protein sequence ID" value="KAJ1676677.1"/>
    <property type="molecule type" value="Genomic_DNA"/>
</dbReference>
<keyword evidence="2" id="KW-1185">Reference proteome</keyword>
<name>A0ACC1HN31_9FUNG</name>
<protein>
    <submittedName>
        <fullName evidence="1">Phosphatidylinositol (PI) 3-kinase</fullName>
        <ecNumber evidence="1">2.7.1.137</ecNumber>
    </submittedName>
</protein>
<evidence type="ECO:0000313" key="2">
    <source>
        <dbReference type="Proteomes" id="UP001145114"/>
    </source>
</evidence>
<sequence length="207" mass="23022">AELRHGATGSEGDNGSDVEFQDDEPLPAASAPNLCVSIQISADELPLCLPVQTSSQHASGDAKTWDQILEFPVKYRDLPPDTQLTIAVLKLCGTGTSAIVGGHGIPIDPCSKLRQGSQRLKLWRGRLPDRSFPTTTPGKPTDPNEVDRLCKLVKKYDQRSIHRLPWLDRLAFEKIHKIKHEHDLYSDGLHLLIELPTFDFPLIFSEK</sequence>
<evidence type="ECO:0000313" key="1">
    <source>
        <dbReference type="EMBL" id="KAJ1676677.1"/>
    </source>
</evidence>
<feature type="non-terminal residue" evidence="1">
    <location>
        <position position="1"/>
    </location>
</feature>